<dbReference type="RefSeq" id="WP_197552977.1">
    <property type="nucleotide sequence ID" value="NZ_CP063212.1"/>
</dbReference>
<keyword evidence="2" id="KW-1133">Transmembrane helix</keyword>
<organism evidence="3 4">
    <name type="scientific">Trueperella pecoris</name>
    <dbReference type="NCBI Taxonomy" id="2733571"/>
    <lineage>
        <taxon>Bacteria</taxon>
        <taxon>Bacillati</taxon>
        <taxon>Actinomycetota</taxon>
        <taxon>Actinomycetes</taxon>
        <taxon>Actinomycetales</taxon>
        <taxon>Actinomycetaceae</taxon>
        <taxon>Trueperella</taxon>
    </lineage>
</organism>
<feature type="transmembrane region" description="Helical" evidence="2">
    <location>
        <begin position="272"/>
        <end position="294"/>
    </location>
</feature>
<evidence type="ECO:0000256" key="1">
    <source>
        <dbReference type="SAM" id="MobiDB-lite"/>
    </source>
</evidence>
<feature type="region of interest" description="Disordered" evidence="1">
    <location>
        <begin position="1"/>
        <end position="158"/>
    </location>
</feature>
<dbReference type="EMBL" id="CP063212">
    <property type="protein sequence ID" value="QOR47628.1"/>
    <property type="molecule type" value="Genomic_DNA"/>
</dbReference>
<dbReference type="AlphaFoldDB" id="A0A7M1R0B6"/>
<accession>A0A7M1R0B6</accession>
<feature type="compositionally biased region" description="Polar residues" evidence="1">
    <location>
        <begin position="1"/>
        <end position="12"/>
    </location>
</feature>
<feature type="compositionally biased region" description="Basic and acidic residues" evidence="1">
    <location>
        <begin position="141"/>
        <end position="152"/>
    </location>
</feature>
<name>A0A7M1R0B6_9ACTO</name>
<feature type="compositionally biased region" description="Low complexity" evidence="1">
    <location>
        <begin position="58"/>
        <end position="73"/>
    </location>
</feature>
<evidence type="ECO:0000256" key="2">
    <source>
        <dbReference type="SAM" id="Phobius"/>
    </source>
</evidence>
<keyword evidence="2" id="KW-0472">Membrane</keyword>
<sequence length="396" mass="41076">MSTPTDPYNSGSRRPFEDEDSILEPLPQTDNGPENQDAWDHLSDASPSDEPGLEPDDAAPGSPAEAPGATATLADDDTGAAPSDAAFPPAGTDTHGTDIHGTDTHGTDRAASDPAEHSDNPTLASYVSDGETDAEPTIVRTDAEPDTGERRGPTRTSVMGATATTAATVTYPTPATTTAPAAGETATSEPIETGPFMAASPAEAEARRERWAEDPGDVVVEEIPAEPKGRAWAHVGTLFLTLLLVPVAWYLMSDAGARLAALPTSPWVTGNPQLMPLGELAGGILVLAVIWLAARASSLGTQVIGWIVFLTGAAAVALPRLAKDVVGQLGDLIGGYNDFTGNVVYHLGNDLGTGRIALLGAFLLLTGLVSHGARRRGQARAATLTHRQYLLSDREA</sequence>
<feature type="transmembrane region" description="Helical" evidence="2">
    <location>
        <begin position="231"/>
        <end position="252"/>
    </location>
</feature>
<protein>
    <submittedName>
        <fullName evidence="3">Uncharacterized protein</fullName>
    </submittedName>
</protein>
<reference evidence="3 4" key="1">
    <citation type="submission" date="2020-10" db="EMBL/GenBank/DDBJ databases">
        <title>Trueperella pecoris sp. nov. isolated from bovine and porcine specimens.</title>
        <authorList>
            <person name="Schoenecker L."/>
            <person name="Schnydrig P."/>
            <person name="Brodard I."/>
            <person name="Thomann A."/>
            <person name="Hemphill A."/>
            <person name="Rodriguez-Campos S."/>
            <person name="Perreten V."/>
            <person name="Jores J."/>
            <person name="Kittl S."/>
        </authorList>
    </citation>
    <scope>NUCLEOTIDE SEQUENCE [LARGE SCALE GENOMIC DNA]</scope>
    <source>
        <strain evidence="3 4">19OD0592</strain>
    </source>
</reference>
<dbReference type="Proteomes" id="UP000594961">
    <property type="component" value="Chromosome"/>
</dbReference>
<keyword evidence="2" id="KW-0812">Transmembrane</keyword>
<feature type="transmembrane region" description="Helical" evidence="2">
    <location>
        <begin position="303"/>
        <end position="322"/>
    </location>
</feature>
<feature type="compositionally biased region" description="Low complexity" evidence="1">
    <location>
        <begin position="173"/>
        <end position="187"/>
    </location>
</feature>
<evidence type="ECO:0000313" key="4">
    <source>
        <dbReference type="Proteomes" id="UP000594961"/>
    </source>
</evidence>
<feature type="compositionally biased region" description="Basic and acidic residues" evidence="1">
    <location>
        <begin position="95"/>
        <end position="119"/>
    </location>
</feature>
<proteinExistence type="predicted"/>
<feature type="transmembrane region" description="Helical" evidence="2">
    <location>
        <begin position="352"/>
        <end position="370"/>
    </location>
</feature>
<evidence type="ECO:0000313" key="3">
    <source>
        <dbReference type="EMBL" id="QOR47628.1"/>
    </source>
</evidence>
<gene>
    <name evidence="3" type="ORF">INS90_10345</name>
</gene>
<feature type="region of interest" description="Disordered" evidence="1">
    <location>
        <begin position="173"/>
        <end position="194"/>
    </location>
</feature>